<evidence type="ECO:0008006" key="4">
    <source>
        <dbReference type="Google" id="ProtNLM"/>
    </source>
</evidence>
<keyword evidence="3" id="KW-1185">Reference proteome</keyword>
<proteinExistence type="predicted"/>
<accession>A0A2B7X6F0</accession>
<evidence type="ECO:0000313" key="3">
    <source>
        <dbReference type="Proteomes" id="UP000223968"/>
    </source>
</evidence>
<comment type="caution">
    <text evidence="2">The sequence shown here is derived from an EMBL/GenBank/DDBJ whole genome shotgun (WGS) entry which is preliminary data.</text>
</comment>
<dbReference type="Proteomes" id="UP000223968">
    <property type="component" value="Unassembled WGS sequence"/>
</dbReference>
<feature type="transmembrane region" description="Helical" evidence="1">
    <location>
        <begin position="212"/>
        <end position="230"/>
    </location>
</feature>
<sequence length="383" mass="43892">MSTSLGEDLWLTHAGAHVGTFRFVALFILGFYFKAARKTYKYLKQYQEIVQQPPFHPKTLYIARLTSRWTLIGIIWNAVMYLPNRMFPSTTMAGLSIVDITIAVQFAISTGLLGSYVPHSPGRCEYADSWKILKNSGQSYFSILQNLRFSPFTPVSAPTSEEICREFVYQWQMGIGSLFIQVLISTVNIIRGFIALVIKVRSVESTQQKQKGQWALTAFIAIIMLIPYGWYEFLWIITVFILAFTPASLQAPLLYVQRYIDKVSQVIYVPIWFWLQRIEEEIDHRLALRKLRSNSEVGQIEMKTTRNSALVKFLHFDILTLVAQHLHYRDLVNLSLASKAMRQAVFPNGHSADQPGTSILKIYTCDKNTKAQCFVCDFPICKV</sequence>
<organism evidence="2 3">
    <name type="scientific">Helicocarpus griseus UAMH5409</name>
    <dbReference type="NCBI Taxonomy" id="1447875"/>
    <lineage>
        <taxon>Eukaryota</taxon>
        <taxon>Fungi</taxon>
        <taxon>Dikarya</taxon>
        <taxon>Ascomycota</taxon>
        <taxon>Pezizomycotina</taxon>
        <taxon>Eurotiomycetes</taxon>
        <taxon>Eurotiomycetidae</taxon>
        <taxon>Onygenales</taxon>
        <taxon>Ajellomycetaceae</taxon>
        <taxon>Helicocarpus</taxon>
    </lineage>
</organism>
<feature type="transmembrane region" description="Helical" evidence="1">
    <location>
        <begin position="14"/>
        <end position="33"/>
    </location>
</feature>
<feature type="transmembrane region" description="Helical" evidence="1">
    <location>
        <begin position="178"/>
        <end position="200"/>
    </location>
</feature>
<feature type="transmembrane region" description="Helical" evidence="1">
    <location>
        <begin position="92"/>
        <end position="113"/>
    </location>
</feature>
<reference evidence="2 3" key="1">
    <citation type="submission" date="2017-10" db="EMBL/GenBank/DDBJ databases">
        <title>Comparative genomics in systemic dimorphic fungi from Ajellomycetaceae.</title>
        <authorList>
            <person name="Munoz J.F."/>
            <person name="Mcewen J.G."/>
            <person name="Clay O.K."/>
            <person name="Cuomo C.A."/>
        </authorList>
    </citation>
    <scope>NUCLEOTIDE SEQUENCE [LARGE SCALE GENOMIC DNA]</scope>
    <source>
        <strain evidence="2 3">UAMH5409</strain>
    </source>
</reference>
<dbReference type="EMBL" id="PDNB01000111">
    <property type="protein sequence ID" value="PGH07234.1"/>
    <property type="molecule type" value="Genomic_DNA"/>
</dbReference>
<keyword evidence="1" id="KW-0812">Transmembrane</keyword>
<protein>
    <recommendedName>
        <fullName evidence="4">F-box domain-containing protein</fullName>
    </recommendedName>
</protein>
<dbReference type="AlphaFoldDB" id="A0A2B7X6F0"/>
<name>A0A2B7X6F0_9EURO</name>
<evidence type="ECO:0000313" key="2">
    <source>
        <dbReference type="EMBL" id="PGH07234.1"/>
    </source>
</evidence>
<evidence type="ECO:0000256" key="1">
    <source>
        <dbReference type="SAM" id="Phobius"/>
    </source>
</evidence>
<gene>
    <name evidence="2" type="ORF">AJ79_06338</name>
</gene>
<dbReference type="CDD" id="cd09917">
    <property type="entry name" value="F-box_SF"/>
    <property type="match status" value="1"/>
</dbReference>
<keyword evidence="1" id="KW-1133">Transmembrane helix</keyword>
<feature type="transmembrane region" description="Helical" evidence="1">
    <location>
        <begin position="236"/>
        <end position="256"/>
    </location>
</feature>
<dbReference type="OrthoDB" id="4191440at2759"/>
<keyword evidence="1" id="KW-0472">Membrane</keyword>